<evidence type="ECO:0000313" key="4">
    <source>
        <dbReference type="Proteomes" id="UP000199352"/>
    </source>
</evidence>
<dbReference type="GO" id="GO:0016491">
    <property type="term" value="F:oxidoreductase activity"/>
    <property type="evidence" value="ECO:0007669"/>
    <property type="project" value="InterPro"/>
</dbReference>
<dbReference type="SMART" id="SM00829">
    <property type="entry name" value="PKS_ER"/>
    <property type="match status" value="1"/>
</dbReference>
<evidence type="ECO:0000313" key="3">
    <source>
        <dbReference type="EMBL" id="SES30322.1"/>
    </source>
</evidence>
<dbReference type="InterPro" id="IPR013154">
    <property type="entry name" value="ADH-like_N"/>
</dbReference>
<dbReference type="Gene3D" id="3.90.180.10">
    <property type="entry name" value="Medium-chain alcohol dehydrogenases, catalytic domain"/>
    <property type="match status" value="1"/>
</dbReference>
<keyword evidence="1" id="KW-0521">NADP</keyword>
<dbReference type="PANTHER" id="PTHR44154">
    <property type="entry name" value="QUINONE OXIDOREDUCTASE"/>
    <property type="match status" value="1"/>
</dbReference>
<dbReference type="InterPro" id="IPR011032">
    <property type="entry name" value="GroES-like_sf"/>
</dbReference>
<name>A0A1H9W8S8_9PSEU</name>
<dbReference type="InterPro" id="IPR051603">
    <property type="entry name" value="Zinc-ADH_QOR/CCCR"/>
</dbReference>
<dbReference type="EMBL" id="FOFR01000031">
    <property type="protein sequence ID" value="SES30322.1"/>
    <property type="molecule type" value="Genomic_DNA"/>
</dbReference>
<protein>
    <submittedName>
        <fullName evidence="3">NADPH:quinone reductase</fullName>
    </submittedName>
</protein>
<organism evidence="3 4">
    <name type="scientific">Lentzea xinjiangensis</name>
    <dbReference type="NCBI Taxonomy" id="402600"/>
    <lineage>
        <taxon>Bacteria</taxon>
        <taxon>Bacillati</taxon>
        <taxon>Actinomycetota</taxon>
        <taxon>Actinomycetes</taxon>
        <taxon>Pseudonocardiales</taxon>
        <taxon>Pseudonocardiaceae</taxon>
        <taxon>Lentzea</taxon>
    </lineage>
</organism>
<accession>A0A1H9W8S8</accession>
<dbReference type="InterPro" id="IPR020843">
    <property type="entry name" value="ER"/>
</dbReference>
<reference evidence="4" key="1">
    <citation type="submission" date="2016-10" db="EMBL/GenBank/DDBJ databases">
        <authorList>
            <person name="Varghese N."/>
            <person name="Submissions S."/>
        </authorList>
    </citation>
    <scope>NUCLEOTIDE SEQUENCE [LARGE SCALE GENOMIC DNA]</scope>
    <source>
        <strain evidence="4">CGMCC 4.3525</strain>
    </source>
</reference>
<dbReference type="CDD" id="cd05289">
    <property type="entry name" value="MDR_like_2"/>
    <property type="match status" value="1"/>
</dbReference>
<dbReference type="SUPFAM" id="SSF50129">
    <property type="entry name" value="GroES-like"/>
    <property type="match status" value="1"/>
</dbReference>
<sequence length="316" mass="32378">MPRAVRFSRYGGPEVLEIAEVDRPRAGHGQVVVDVVAAALNPGEIGIREGVFAAIWPARFPEGQGNDFAGHVAEVGDGVTGFAVGDEVLGFAPRAAQADVVVAGPGALTAKPAGLGWAEAASVAGAGATAWAGVEAVDPRPGETVVVSAAAGGVGVIAAQLARLRGVTVLGTASEGNFGFLRGLGIQPVTYGPGLADRLRAAAPQGVDVYLDTFGAGNVDTAIALGVRPDRINTIADGRAVQRYGVHSAAQEQADDPVVWARLAALAAQGEITIPIAAVYPLERVRDAYRDLATRHVSGKRVLAVKPLPEFEGDHR</sequence>
<dbReference type="PANTHER" id="PTHR44154:SF1">
    <property type="entry name" value="QUINONE OXIDOREDUCTASE"/>
    <property type="match status" value="1"/>
</dbReference>
<dbReference type="InterPro" id="IPR036291">
    <property type="entry name" value="NAD(P)-bd_dom_sf"/>
</dbReference>
<dbReference type="SUPFAM" id="SSF51735">
    <property type="entry name" value="NAD(P)-binding Rossmann-fold domains"/>
    <property type="match status" value="1"/>
</dbReference>
<evidence type="ECO:0000259" key="2">
    <source>
        <dbReference type="SMART" id="SM00829"/>
    </source>
</evidence>
<dbReference type="Proteomes" id="UP000199352">
    <property type="component" value="Unassembled WGS sequence"/>
</dbReference>
<feature type="domain" description="Enoyl reductase (ER)" evidence="2">
    <location>
        <begin position="11"/>
        <end position="303"/>
    </location>
</feature>
<dbReference type="AlphaFoldDB" id="A0A1H9W8S8"/>
<dbReference type="RefSeq" id="WP_177221625.1">
    <property type="nucleotide sequence ID" value="NZ_FOFR01000031.1"/>
</dbReference>
<gene>
    <name evidence="3" type="ORF">SAMN05216188_13166</name>
</gene>
<dbReference type="Gene3D" id="3.40.50.720">
    <property type="entry name" value="NAD(P)-binding Rossmann-like Domain"/>
    <property type="match status" value="1"/>
</dbReference>
<evidence type="ECO:0000256" key="1">
    <source>
        <dbReference type="ARBA" id="ARBA00022857"/>
    </source>
</evidence>
<dbReference type="STRING" id="402600.SAMN05216188_13166"/>
<dbReference type="Pfam" id="PF08240">
    <property type="entry name" value="ADH_N"/>
    <property type="match status" value="1"/>
</dbReference>
<proteinExistence type="predicted"/>
<dbReference type="Pfam" id="PF13602">
    <property type="entry name" value="ADH_zinc_N_2"/>
    <property type="match status" value="1"/>
</dbReference>
<keyword evidence="4" id="KW-1185">Reference proteome</keyword>